<reference evidence="5 6" key="1">
    <citation type="submission" date="2023-07" db="EMBL/GenBank/DDBJ databases">
        <title>Comparative genomics of wheat-associated soil bacteria to identify genetic determinants of phenazine resistance.</title>
        <authorList>
            <person name="Mouncey N."/>
        </authorList>
    </citation>
    <scope>NUCLEOTIDE SEQUENCE [LARGE SCALE GENOMIC DNA]</scope>
    <source>
        <strain evidence="5 6">W2I7</strain>
    </source>
</reference>
<dbReference type="Gene3D" id="3.40.50.1360">
    <property type="match status" value="1"/>
</dbReference>
<dbReference type="PROSITE" id="PS00894">
    <property type="entry name" value="HTH_DEOR_1"/>
    <property type="match status" value="1"/>
</dbReference>
<dbReference type="InterPro" id="IPR014036">
    <property type="entry name" value="DeoR-like_C"/>
</dbReference>
<dbReference type="InterPro" id="IPR018356">
    <property type="entry name" value="Tscrpt_reg_HTH_DeoR_CS"/>
</dbReference>
<protein>
    <submittedName>
        <fullName evidence="5">DeoR/GlpR family transcriptional regulator of sugar metabolism</fullName>
    </submittedName>
</protein>
<feature type="domain" description="HTH deoR-type" evidence="4">
    <location>
        <begin position="1"/>
        <end position="55"/>
    </location>
</feature>
<dbReference type="SUPFAM" id="SSF46785">
    <property type="entry name" value="Winged helix' DNA-binding domain"/>
    <property type="match status" value="1"/>
</dbReference>
<dbReference type="SMART" id="SM01134">
    <property type="entry name" value="DeoRC"/>
    <property type="match status" value="1"/>
</dbReference>
<dbReference type="InterPro" id="IPR036390">
    <property type="entry name" value="WH_DNA-bd_sf"/>
</dbReference>
<dbReference type="SMART" id="SM00420">
    <property type="entry name" value="HTH_DEOR"/>
    <property type="match status" value="1"/>
</dbReference>
<evidence type="ECO:0000256" key="1">
    <source>
        <dbReference type="ARBA" id="ARBA00023015"/>
    </source>
</evidence>
<dbReference type="PROSITE" id="PS51000">
    <property type="entry name" value="HTH_DEOR_2"/>
    <property type="match status" value="1"/>
</dbReference>
<keyword evidence="1" id="KW-0805">Transcription regulation</keyword>
<dbReference type="Gene3D" id="1.10.10.10">
    <property type="entry name" value="Winged helix-like DNA-binding domain superfamily/Winged helix DNA-binding domain"/>
    <property type="match status" value="1"/>
</dbReference>
<evidence type="ECO:0000313" key="5">
    <source>
        <dbReference type="EMBL" id="MDQ0644531.1"/>
    </source>
</evidence>
<proteinExistence type="predicted"/>
<keyword evidence="2" id="KW-0238">DNA-binding</keyword>
<evidence type="ECO:0000256" key="2">
    <source>
        <dbReference type="ARBA" id="ARBA00023125"/>
    </source>
</evidence>
<keyword evidence="6" id="KW-1185">Reference proteome</keyword>
<gene>
    <name evidence="5" type="ORF">QFZ46_002691</name>
</gene>
<dbReference type="Pfam" id="PF08220">
    <property type="entry name" value="HTH_DeoR"/>
    <property type="match status" value="1"/>
</dbReference>
<dbReference type="InterPro" id="IPR037171">
    <property type="entry name" value="NagB/RpiA_transferase-like"/>
</dbReference>
<evidence type="ECO:0000313" key="6">
    <source>
        <dbReference type="Proteomes" id="UP001239085"/>
    </source>
</evidence>
<evidence type="ECO:0000256" key="3">
    <source>
        <dbReference type="ARBA" id="ARBA00023163"/>
    </source>
</evidence>
<sequence>MSRQARIVELLVEQGFQSVTTMSDAFGVTSSTIRRDLQILEDRDLVQRTHGGAVPVRQTVTPNDLKGTLHRREKVAIGKAMADRILDGQTVLLDSGTTTLEVAKNLSSARNTIVTNDLKIGMVIAERQSAHLIFIGGELLPTDISMWGPTSVQQVQNLRVNVAIFGSDTVMEDGLYNTSSYEIELKRAMLSIASEAFFVADSSKFGREGVFKCFDLEPFTAGITDSRLDPMRAAHFPLPLIRAEI</sequence>
<dbReference type="Proteomes" id="UP001239085">
    <property type="component" value="Unassembled WGS sequence"/>
</dbReference>
<dbReference type="PRINTS" id="PR00037">
    <property type="entry name" value="HTHLACR"/>
</dbReference>
<evidence type="ECO:0000259" key="4">
    <source>
        <dbReference type="PROSITE" id="PS51000"/>
    </source>
</evidence>
<dbReference type="SUPFAM" id="SSF100950">
    <property type="entry name" value="NagB/RpiA/CoA transferase-like"/>
    <property type="match status" value="1"/>
</dbReference>
<dbReference type="Pfam" id="PF00455">
    <property type="entry name" value="DeoRC"/>
    <property type="match status" value="1"/>
</dbReference>
<dbReference type="EMBL" id="JAUSXK010000001">
    <property type="protein sequence ID" value="MDQ0644531.1"/>
    <property type="molecule type" value="Genomic_DNA"/>
</dbReference>
<name>A0ABU0PCX2_9MICO</name>
<dbReference type="InterPro" id="IPR001034">
    <property type="entry name" value="DeoR_HTH"/>
</dbReference>
<dbReference type="InterPro" id="IPR050313">
    <property type="entry name" value="Carb_Metab_HTH_regulators"/>
</dbReference>
<accession>A0ABU0PCX2</accession>
<keyword evidence="3" id="KW-0804">Transcription</keyword>
<comment type="caution">
    <text evidence="5">The sequence shown here is derived from an EMBL/GenBank/DDBJ whole genome shotgun (WGS) entry which is preliminary data.</text>
</comment>
<dbReference type="PANTHER" id="PTHR30363">
    <property type="entry name" value="HTH-TYPE TRANSCRIPTIONAL REGULATOR SRLR-RELATED"/>
    <property type="match status" value="1"/>
</dbReference>
<dbReference type="PANTHER" id="PTHR30363:SF44">
    <property type="entry name" value="AGA OPERON TRANSCRIPTIONAL REPRESSOR-RELATED"/>
    <property type="match status" value="1"/>
</dbReference>
<dbReference type="RefSeq" id="WP_307362352.1">
    <property type="nucleotide sequence ID" value="NZ_JAUSXK010000001.1"/>
</dbReference>
<dbReference type="InterPro" id="IPR036388">
    <property type="entry name" value="WH-like_DNA-bd_sf"/>
</dbReference>
<organism evidence="5 6">
    <name type="scientific">Microbacterium murale</name>
    <dbReference type="NCBI Taxonomy" id="1081040"/>
    <lineage>
        <taxon>Bacteria</taxon>
        <taxon>Bacillati</taxon>
        <taxon>Actinomycetota</taxon>
        <taxon>Actinomycetes</taxon>
        <taxon>Micrococcales</taxon>
        <taxon>Microbacteriaceae</taxon>
        <taxon>Microbacterium</taxon>
    </lineage>
</organism>